<comment type="caution">
    <text evidence="2">The sequence shown here is derived from an EMBL/GenBank/DDBJ whole genome shotgun (WGS) entry which is preliminary data.</text>
</comment>
<gene>
    <name evidence="2" type="ORF">VKT23_010138</name>
</gene>
<evidence type="ECO:0000256" key="1">
    <source>
        <dbReference type="SAM" id="MobiDB-lite"/>
    </source>
</evidence>
<feature type="region of interest" description="Disordered" evidence="1">
    <location>
        <begin position="1"/>
        <end position="22"/>
    </location>
</feature>
<keyword evidence="3" id="KW-1185">Reference proteome</keyword>
<sequence length="267" mass="30424">MHLPEKSKVAPASQDVEIPPPTYTGSSHVTRFACMSMNRADRLRFMMFNDTDIQAVRNTLSTAWFKGIQEEQNYHGAHEFKLRGYPWSAQGSEAVPSRQMMCAVFETLYNLGWVVVSATDISKRSLDKDTTFFRYQYPAPPPCTWMSVSFNMGDRLRLINAPEEVIQSTKQAVSSMIQKDGWKEQGAYEIKFRGYPWYATGSDTIATRMMVLRLLEVLEENGFTLYLSIDQNIGSGNNDSVSDTDSWYCRRLNSWTKGSPVYHSVPS</sequence>
<proteinExistence type="predicted"/>
<dbReference type="PANTHER" id="PTHR38696">
    <property type="entry name" value="MEDIATOR OF RNA POLYMERASE II TRANSCRIPTION SUBUNIT 13"/>
    <property type="match status" value="1"/>
</dbReference>
<name>A0ABR1JD09_9AGAR</name>
<organism evidence="2 3">
    <name type="scientific">Marasmiellus scandens</name>
    <dbReference type="NCBI Taxonomy" id="2682957"/>
    <lineage>
        <taxon>Eukaryota</taxon>
        <taxon>Fungi</taxon>
        <taxon>Dikarya</taxon>
        <taxon>Basidiomycota</taxon>
        <taxon>Agaricomycotina</taxon>
        <taxon>Agaricomycetes</taxon>
        <taxon>Agaricomycetidae</taxon>
        <taxon>Agaricales</taxon>
        <taxon>Marasmiineae</taxon>
        <taxon>Omphalotaceae</taxon>
        <taxon>Marasmiellus</taxon>
    </lineage>
</organism>
<accession>A0ABR1JD09</accession>
<protein>
    <submittedName>
        <fullName evidence="2">Uncharacterized protein</fullName>
    </submittedName>
</protein>
<dbReference type="EMBL" id="JBANRG010000019">
    <property type="protein sequence ID" value="KAK7457798.1"/>
    <property type="molecule type" value="Genomic_DNA"/>
</dbReference>
<evidence type="ECO:0000313" key="3">
    <source>
        <dbReference type="Proteomes" id="UP001498398"/>
    </source>
</evidence>
<reference evidence="2 3" key="1">
    <citation type="submission" date="2024-01" db="EMBL/GenBank/DDBJ databases">
        <title>A draft genome for the cacao thread blight pathogen Marasmiellus scandens.</title>
        <authorList>
            <person name="Baruah I.K."/>
            <person name="Leung J."/>
            <person name="Bukari Y."/>
            <person name="Amoako-Attah I."/>
            <person name="Meinhardt L.W."/>
            <person name="Bailey B.A."/>
            <person name="Cohen S.P."/>
        </authorList>
    </citation>
    <scope>NUCLEOTIDE SEQUENCE [LARGE SCALE GENOMIC DNA]</scope>
    <source>
        <strain evidence="2 3">GH-19</strain>
    </source>
</reference>
<evidence type="ECO:0000313" key="2">
    <source>
        <dbReference type="EMBL" id="KAK7457798.1"/>
    </source>
</evidence>
<dbReference type="PANTHER" id="PTHR38696:SF1">
    <property type="entry name" value="MEDIATOR OF RNA POLYMERASE II TRANSCRIPTION SUBUNIT 13"/>
    <property type="match status" value="1"/>
</dbReference>
<dbReference type="Proteomes" id="UP001498398">
    <property type="component" value="Unassembled WGS sequence"/>
</dbReference>